<protein>
    <submittedName>
        <fullName evidence="2">Uncharacterized protein</fullName>
    </submittedName>
</protein>
<dbReference type="InterPro" id="IPR001972">
    <property type="entry name" value="Stomatin_HflK_fam"/>
</dbReference>
<keyword evidence="3" id="KW-1185">Reference proteome</keyword>
<dbReference type="EMBL" id="CP026952">
    <property type="protein sequence ID" value="AWB92890.1"/>
    <property type="molecule type" value="Genomic_DNA"/>
</dbReference>
<dbReference type="KEGG" id="aez:C3E78_12130"/>
<dbReference type="RefSeq" id="WP_108578722.1">
    <property type="nucleotide sequence ID" value="NZ_CP026952.1"/>
</dbReference>
<dbReference type="PANTHER" id="PTHR10264:SF19">
    <property type="entry name" value="AT06885P-RELATED"/>
    <property type="match status" value="1"/>
</dbReference>
<evidence type="ECO:0000313" key="2">
    <source>
        <dbReference type="EMBL" id="AWB92890.1"/>
    </source>
</evidence>
<gene>
    <name evidence="2" type="ORF">C3E78_12130</name>
</gene>
<proteinExistence type="inferred from homology"/>
<evidence type="ECO:0000256" key="1">
    <source>
        <dbReference type="ARBA" id="ARBA00008164"/>
    </source>
</evidence>
<dbReference type="PANTHER" id="PTHR10264">
    <property type="entry name" value="BAND 7 PROTEIN-RELATED"/>
    <property type="match status" value="1"/>
</dbReference>
<dbReference type="InterPro" id="IPR036013">
    <property type="entry name" value="Band_7/SPFH_dom_sf"/>
</dbReference>
<dbReference type="PRINTS" id="PR00721">
    <property type="entry name" value="STOMATIN"/>
</dbReference>
<dbReference type="SUPFAM" id="SSF117892">
    <property type="entry name" value="Band 7/SPFH domain"/>
    <property type="match status" value="1"/>
</dbReference>
<dbReference type="InterPro" id="IPR001107">
    <property type="entry name" value="Band_7"/>
</dbReference>
<accession>A0A5F2EW87</accession>
<dbReference type="GO" id="GO:0005886">
    <property type="term" value="C:plasma membrane"/>
    <property type="evidence" value="ECO:0007669"/>
    <property type="project" value="InterPro"/>
</dbReference>
<comment type="similarity">
    <text evidence="1">Belongs to the band 7/mec-2 family.</text>
</comment>
<sequence length="198" mass="20725">MTRPTTDGLLAGATDSLSPSLAAWTVVGVAVLVGAVLAAVRVVPEHQRLVVTRLGRVARVAGPGLVRRVPVVERWTTVSLRPTNQLLGVAATTLDGVSVHVRATTQAHVTDPARAIVAAEDPMAATFAAVETHLGREIACTRFEDLLTARQRYESDLPTLTTGVTSAWGVEVISLEVGDIDALLTADLLHAVDGGARS</sequence>
<reference evidence="3" key="1">
    <citation type="submission" date="2018-01" db="EMBL/GenBank/DDBJ databases">
        <authorList>
            <person name="Li J."/>
        </authorList>
    </citation>
    <scope>NUCLEOTIDE SEQUENCE [LARGE SCALE GENOMIC DNA]</scope>
    <source>
        <strain evidence="3">592</strain>
    </source>
</reference>
<dbReference type="Pfam" id="PF01145">
    <property type="entry name" value="Band_7"/>
    <property type="match status" value="1"/>
</dbReference>
<dbReference type="OrthoDB" id="3476067at2"/>
<name>A0A2S0WNP2_9ACTN</name>
<dbReference type="Gene3D" id="3.30.479.30">
    <property type="entry name" value="Band 7 domain"/>
    <property type="match status" value="1"/>
</dbReference>
<dbReference type="InterPro" id="IPR043202">
    <property type="entry name" value="Band-7_stomatin-like"/>
</dbReference>
<organism evidence="2 3">
    <name type="scientific">Aeromicrobium chenweiae</name>
    <dbReference type="NCBI Taxonomy" id="2079793"/>
    <lineage>
        <taxon>Bacteria</taxon>
        <taxon>Bacillati</taxon>
        <taxon>Actinomycetota</taxon>
        <taxon>Actinomycetes</taxon>
        <taxon>Propionibacteriales</taxon>
        <taxon>Nocardioidaceae</taxon>
        <taxon>Aeromicrobium</taxon>
    </lineage>
</organism>
<dbReference type="AlphaFoldDB" id="A0A2S0WNP2"/>
<dbReference type="SMART" id="SM00244">
    <property type="entry name" value="PHB"/>
    <property type="match status" value="1"/>
</dbReference>
<dbReference type="Proteomes" id="UP000244384">
    <property type="component" value="Chromosome"/>
</dbReference>
<accession>A0A2S0WNP2</accession>
<evidence type="ECO:0000313" key="3">
    <source>
        <dbReference type="Proteomes" id="UP000244384"/>
    </source>
</evidence>